<feature type="transmembrane region" description="Helical" evidence="6">
    <location>
        <begin position="77"/>
        <end position="97"/>
    </location>
</feature>
<evidence type="ECO:0000256" key="5">
    <source>
        <dbReference type="ARBA" id="ARBA00023136"/>
    </source>
</evidence>
<comment type="caution">
    <text evidence="7">The sequence shown here is derived from an EMBL/GenBank/DDBJ whole genome shotgun (WGS) entry which is preliminary data.</text>
</comment>
<keyword evidence="8" id="KW-1185">Reference proteome</keyword>
<keyword evidence="5 6" id="KW-0472">Membrane</keyword>
<dbReference type="GO" id="GO:0050909">
    <property type="term" value="P:sensory perception of taste"/>
    <property type="evidence" value="ECO:0007669"/>
    <property type="project" value="InterPro"/>
</dbReference>
<evidence type="ECO:0000313" key="7">
    <source>
        <dbReference type="EMBL" id="KAJ9599138.1"/>
    </source>
</evidence>
<evidence type="ECO:0000256" key="1">
    <source>
        <dbReference type="ARBA" id="ARBA00004651"/>
    </source>
</evidence>
<dbReference type="Pfam" id="PF08395">
    <property type="entry name" value="7tm_7"/>
    <property type="match status" value="1"/>
</dbReference>
<feature type="transmembrane region" description="Helical" evidence="6">
    <location>
        <begin position="157"/>
        <end position="174"/>
    </location>
</feature>
<feature type="transmembrane region" description="Helical" evidence="6">
    <location>
        <begin position="245"/>
        <end position="269"/>
    </location>
</feature>
<feature type="transmembrane region" description="Helical" evidence="6">
    <location>
        <begin position="16"/>
        <end position="34"/>
    </location>
</feature>
<reference evidence="7" key="2">
    <citation type="submission" date="2023-05" db="EMBL/GenBank/DDBJ databases">
        <authorList>
            <person name="Fouks B."/>
        </authorList>
    </citation>
    <scope>NUCLEOTIDE SEQUENCE</scope>
    <source>
        <strain evidence="7">Stay&amp;Tobe</strain>
        <tissue evidence="7">Testes</tissue>
    </source>
</reference>
<protein>
    <recommendedName>
        <fullName evidence="6">Gustatory receptor</fullName>
    </recommendedName>
</protein>
<name>A0AAD8AK32_DIPPU</name>
<keyword evidence="4 6" id="KW-1133">Transmembrane helix</keyword>
<evidence type="ECO:0000256" key="2">
    <source>
        <dbReference type="ARBA" id="ARBA00022475"/>
    </source>
</evidence>
<dbReference type="GO" id="GO:0005886">
    <property type="term" value="C:plasma membrane"/>
    <property type="evidence" value="ECO:0007669"/>
    <property type="project" value="UniProtKB-SubCell"/>
</dbReference>
<feature type="non-terminal residue" evidence="7">
    <location>
        <position position="1"/>
    </location>
</feature>
<comment type="subcellular location">
    <subcellularLocation>
        <location evidence="1 6">Cell membrane</location>
        <topology evidence="1 6">Multi-pass membrane protein</topology>
    </subcellularLocation>
</comment>
<feature type="transmembrane region" description="Helical" evidence="6">
    <location>
        <begin position="275"/>
        <end position="296"/>
    </location>
</feature>
<evidence type="ECO:0000256" key="4">
    <source>
        <dbReference type="ARBA" id="ARBA00022989"/>
    </source>
</evidence>
<dbReference type="InterPro" id="IPR013604">
    <property type="entry name" value="7TM_chemorcpt"/>
</dbReference>
<dbReference type="EMBL" id="JASPKZ010000831">
    <property type="protein sequence ID" value="KAJ9599138.1"/>
    <property type="molecule type" value="Genomic_DNA"/>
</dbReference>
<evidence type="ECO:0000256" key="3">
    <source>
        <dbReference type="ARBA" id="ARBA00022692"/>
    </source>
</evidence>
<evidence type="ECO:0000313" key="8">
    <source>
        <dbReference type="Proteomes" id="UP001233999"/>
    </source>
</evidence>
<evidence type="ECO:0000256" key="6">
    <source>
        <dbReference type="RuleBase" id="RU363108"/>
    </source>
</evidence>
<feature type="transmembrane region" description="Helical" evidence="6">
    <location>
        <begin position="118"/>
        <end position="137"/>
    </location>
</feature>
<organism evidence="7 8">
    <name type="scientific">Diploptera punctata</name>
    <name type="common">Pacific beetle cockroach</name>
    <dbReference type="NCBI Taxonomy" id="6984"/>
    <lineage>
        <taxon>Eukaryota</taxon>
        <taxon>Metazoa</taxon>
        <taxon>Ecdysozoa</taxon>
        <taxon>Arthropoda</taxon>
        <taxon>Hexapoda</taxon>
        <taxon>Insecta</taxon>
        <taxon>Pterygota</taxon>
        <taxon>Neoptera</taxon>
        <taxon>Polyneoptera</taxon>
        <taxon>Dictyoptera</taxon>
        <taxon>Blattodea</taxon>
        <taxon>Blaberoidea</taxon>
        <taxon>Blaberidae</taxon>
        <taxon>Diplopterinae</taxon>
        <taxon>Diploptera</taxon>
    </lineage>
</organism>
<keyword evidence="2 6" id="KW-1003">Cell membrane</keyword>
<keyword evidence="3 6" id="KW-0812">Transmembrane</keyword>
<feature type="transmembrane region" description="Helical" evidence="6">
    <location>
        <begin position="46"/>
        <end position="65"/>
    </location>
</feature>
<gene>
    <name evidence="7" type="ORF">L9F63_010406</name>
</gene>
<comment type="similarity">
    <text evidence="6">Belongs to the insect chemoreceptor superfamily. Gustatory receptor (GR) family.</text>
</comment>
<dbReference type="GO" id="GO:0007165">
    <property type="term" value="P:signal transduction"/>
    <property type="evidence" value="ECO:0007669"/>
    <property type="project" value="UniProtKB-KW"/>
</dbReference>
<accession>A0AAD8AK32</accession>
<dbReference type="Proteomes" id="UP001233999">
    <property type="component" value="Unassembled WGS sequence"/>
</dbReference>
<reference evidence="7" key="1">
    <citation type="journal article" date="2023" name="IScience">
        <title>Live-bearing cockroach genome reveals convergent evolutionary mechanisms linked to viviparity in insects and beyond.</title>
        <authorList>
            <person name="Fouks B."/>
            <person name="Harrison M.C."/>
            <person name="Mikhailova A.A."/>
            <person name="Marchal E."/>
            <person name="English S."/>
            <person name="Carruthers M."/>
            <person name="Jennings E.C."/>
            <person name="Chiamaka E.L."/>
            <person name="Frigard R.A."/>
            <person name="Pippel M."/>
            <person name="Attardo G.M."/>
            <person name="Benoit J.B."/>
            <person name="Bornberg-Bauer E."/>
            <person name="Tobe S.S."/>
        </authorList>
    </citation>
    <scope>NUCLEOTIDE SEQUENCE</scope>
    <source>
        <strain evidence="7">Stay&amp;Tobe</strain>
    </source>
</reference>
<comment type="function">
    <text evidence="6">Gustatory receptor which mediates acceptance or avoidance behavior, depending on its substrates.</text>
</comment>
<sequence>MIFSVNVDTLSEVLPLMWLMRAHGLLQLIVLGTVGNRELEISKMLYLYSILILICRITVLVIWGVNMLKNPTVMKMTVVLTFIRGTFSALFMLSSVFQNNEIPIQIMHSYKTNCIENIVVLGFYFVSFSLLSISHVYSFYAQYGGRYVTIFSEYFESLITITQSLFVCTILKMIKSRFSLINSELHDHLYLVRQNFTSQTRNCTLNSVTRNFEHLSSINVIKLEIFHDLLSKLCDKVNNIFSFRLLLSMFIHFLTITGYFYFVCVHSLIYTRINYVISLYILSTVYVFICQLMPLISALSCCKSTSYE</sequence>
<dbReference type="AlphaFoldDB" id="A0AAD8AK32"/>
<keyword evidence="6" id="KW-0807">Transducer</keyword>
<proteinExistence type="inferred from homology"/>
<keyword evidence="6" id="KW-0675">Receptor</keyword>